<dbReference type="CDD" id="cd01948">
    <property type="entry name" value="EAL"/>
    <property type="match status" value="1"/>
</dbReference>
<dbReference type="EMBL" id="PHFL01000065">
    <property type="protein sequence ID" value="RFM23454.1"/>
    <property type="molecule type" value="Genomic_DNA"/>
</dbReference>
<dbReference type="Pfam" id="PF00571">
    <property type="entry name" value="CBS"/>
    <property type="match status" value="1"/>
</dbReference>
<dbReference type="Pfam" id="PF00990">
    <property type="entry name" value="GGDEF"/>
    <property type="match status" value="1"/>
</dbReference>
<feature type="compositionally biased region" description="Polar residues" evidence="1">
    <location>
        <begin position="605"/>
        <end position="614"/>
    </location>
</feature>
<sequence length="630" mass="72218">MRTLEEKWRAIVFDIIDYAFEPIINIHTGAVFGFEALLKNYQVIGFESAQEFFDTAYREGVLFKVELFLREKAIQKFVTAGVHEKAKLFLNVDSRIVDMPDYQQGQTAKILARYGLKPYAVTFEISEQHRFSNTERILQIVRNTRAQSYKIALDDFGVGYSGLQLLYNIEPDFVKIDRFFISNLAQDAKKRFFVTSIVNMAHLLGMAVIAEGIETEQEYYACRNLGCDYVQGYLFQTPVTDPAQLKLKYDYVEQLSRADRRKYQSDQQIIYNQAEFIPQLSIEASMEEVFNYFLENKQTSVCPITTPNNEPLGIVRERDIKSFAYSLYGRQLLKNKSTAKTLKDFLVRCPIVDVNTKAEQMLEIFSREEDAEGIIIVEDMQYIGFLSTKALLRIINEKNLAIARDQNPLTKLPGNTLIHTFVSEGLASGTDYYLLAYYDFDNFKPYNDKYGFRRGDRAILLFADILKRHFTREDTMIGHIGGDDFFVGFKNVKFEEAYQQVRHTVTEFTESVKALYDEQDRLNGYLTAKDREGNLKNFPLLTVSVAMLEIAGERSSCSMEEASAILAELKKVSKFNTEKITAATMLCRETVVNTSPNGYPAPELQPNSDTSDTLPDTEIDVRASGFQLRQ</sequence>
<evidence type="ECO:0000313" key="5">
    <source>
        <dbReference type="Proteomes" id="UP000266389"/>
    </source>
</evidence>
<feature type="domain" description="GGDEF" evidence="3">
    <location>
        <begin position="431"/>
        <end position="585"/>
    </location>
</feature>
<reference evidence="4 5" key="1">
    <citation type="journal article" date="2011" name="ISME J.">
        <title>Community ecology of hot spring cyanobacterial mats: predominant populations and their functional potential.</title>
        <authorList>
            <person name="Klatt C.G."/>
            <person name="Wood J.M."/>
            <person name="Rusch D.B."/>
            <person name="Bateson M.M."/>
            <person name="Hamamura N."/>
            <person name="Heidelberg J.F."/>
            <person name="Grossman A.R."/>
            <person name="Bhaya D."/>
            <person name="Cohan F.M."/>
            <person name="Kuhl M."/>
            <person name="Bryant D.A."/>
            <person name="Ward D.M."/>
        </authorList>
    </citation>
    <scope>NUCLEOTIDE SEQUENCE [LARGE SCALE GENOMIC DNA]</scope>
    <source>
        <strain evidence="4">OS</strain>
    </source>
</reference>
<name>A0A395M0K5_9BACT</name>
<dbReference type="AlphaFoldDB" id="A0A395M0K5"/>
<dbReference type="SUPFAM" id="SSF141868">
    <property type="entry name" value="EAL domain-like"/>
    <property type="match status" value="1"/>
</dbReference>
<dbReference type="InterPro" id="IPR046342">
    <property type="entry name" value="CBS_dom_sf"/>
</dbReference>
<evidence type="ECO:0000259" key="3">
    <source>
        <dbReference type="PROSITE" id="PS50887"/>
    </source>
</evidence>
<proteinExistence type="predicted"/>
<dbReference type="InterPro" id="IPR050706">
    <property type="entry name" value="Cyclic-di-GMP_PDE-like"/>
</dbReference>
<dbReference type="PANTHER" id="PTHR33121">
    <property type="entry name" value="CYCLIC DI-GMP PHOSPHODIESTERASE PDEF"/>
    <property type="match status" value="1"/>
</dbReference>
<dbReference type="Gene3D" id="3.10.580.10">
    <property type="entry name" value="CBS-domain"/>
    <property type="match status" value="1"/>
</dbReference>
<protein>
    <submittedName>
        <fullName evidence="4">GGDEF domain-containing protein</fullName>
    </submittedName>
</protein>
<dbReference type="SUPFAM" id="SSF54631">
    <property type="entry name" value="CBS-domain pair"/>
    <property type="match status" value="1"/>
</dbReference>
<dbReference type="SMART" id="SM00267">
    <property type="entry name" value="GGDEF"/>
    <property type="match status" value="1"/>
</dbReference>
<dbReference type="InterPro" id="IPR029787">
    <property type="entry name" value="Nucleotide_cyclase"/>
</dbReference>
<dbReference type="Pfam" id="PF00563">
    <property type="entry name" value="EAL"/>
    <property type="match status" value="1"/>
</dbReference>
<dbReference type="InterPro" id="IPR035919">
    <property type="entry name" value="EAL_sf"/>
</dbReference>
<organism evidence="4 5">
    <name type="scientific">Candidatus Thermochlorobacter aerophilus</name>
    <dbReference type="NCBI Taxonomy" id="1868324"/>
    <lineage>
        <taxon>Bacteria</taxon>
        <taxon>Pseudomonadati</taxon>
        <taxon>Chlorobiota</taxon>
        <taxon>Chlorobiia</taxon>
        <taxon>Chlorobiales</taxon>
        <taxon>Candidatus Thermochlorobacteriaceae</taxon>
        <taxon>Candidatus Thermochlorobacter</taxon>
    </lineage>
</organism>
<dbReference type="InterPro" id="IPR001633">
    <property type="entry name" value="EAL_dom"/>
</dbReference>
<dbReference type="PROSITE" id="PS50883">
    <property type="entry name" value="EAL"/>
    <property type="match status" value="1"/>
</dbReference>
<dbReference type="InterPro" id="IPR000644">
    <property type="entry name" value="CBS_dom"/>
</dbReference>
<accession>A0A395M0K5</accession>
<dbReference type="SMART" id="SM00052">
    <property type="entry name" value="EAL"/>
    <property type="match status" value="1"/>
</dbReference>
<dbReference type="NCBIfam" id="TIGR00254">
    <property type="entry name" value="GGDEF"/>
    <property type="match status" value="1"/>
</dbReference>
<feature type="region of interest" description="Disordered" evidence="1">
    <location>
        <begin position="594"/>
        <end position="616"/>
    </location>
</feature>
<evidence type="ECO:0000259" key="2">
    <source>
        <dbReference type="PROSITE" id="PS50883"/>
    </source>
</evidence>
<comment type="caution">
    <text evidence="4">The sequence shown here is derived from an EMBL/GenBank/DDBJ whole genome shotgun (WGS) entry which is preliminary data.</text>
</comment>
<dbReference type="InterPro" id="IPR000160">
    <property type="entry name" value="GGDEF_dom"/>
</dbReference>
<feature type="domain" description="EAL" evidence="2">
    <location>
        <begin position="1"/>
        <end position="252"/>
    </location>
</feature>
<dbReference type="PROSITE" id="PS50887">
    <property type="entry name" value="GGDEF"/>
    <property type="match status" value="1"/>
</dbReference>
<dbReference type="SUPFAM" id="SSF55073">
    <property type="entry name" value="Nucleotide cyclase"/>
    <property type="match status" value="1"/>
</dbReference>
<dbReference type="Proteomes" id="UP000266389">
    <property type="component" value="Unassembled WGS sequence"/>
</dbReference>
<evidence type="ECO:0000313" key="4">
    <source>
        <dbReference type="EMBL" id="RFM23454.1"/>
    </source>
</evidence>
<dbReference type="GO" id="GO:0071111">
    <property type="term" value="F:cyclic-guanylate-specific phosphodiesterase activity"/>
    <property type="evidence" value="ECO:0007669"/>
    <property type="project" value="InterPro"/>
</dbReference>
<gene>
    <name evidence="4" type="ORF">D0433_11015</name>
</gene>
<dbReference type="PANTHER" id="PTHR33121:SF76">
    <property type="entry name" value="SIGNALING PROTEIN"/>
    <property type="match status" value="1"/>
</dbReference>
<dbReference type="InterPro" id="IPR043128">
    <property type="entry name" value="Rev_trsase/Diguanyl_cyclase"/>
</dbReference>
<dbReference type="Gene3D" id="3.30.70.270">
    <property type="match status" value="1"/>
</dbReference>
<evidence type="ECO:0000256" key="1">
    <source>
        <dbReference type="SAM" id="MobiDB-lite"/>
    </source>
</evidence>
<dbReference type="Gene3D" id="3.20.20.450">
    <property type="entry name" value="EAL domain"/>
    <property type="match status" value="1"/>
</dbReference>